<evidence type="ECO:0000313" key="3">
    <source>
        <dbReference type="Proteomes" id="UP000317909"/>
    </source>
</evidence>
<evidence type="ECO:0000313" key="2">
    <source>
        <dbReference type="EMBL" id="QDT75229.1"/>
    </source>
</evidence>
<evidence type="ECO:0008006" key="4">
    <source>
        <dbReference type="Google" id="ProtNLM"/>
    </source>
</evidence>
<dbReference type="InterPro" id="IPR007404">
    <property type="entry name" value="YdjM-like"/>
</dbReference>
<organism evidence="2 3">
    <name type="scientific">Lacipirellula limnantheis</name>
    <dbReference type="NCBI Taxonomy" id="2528024"/>
    <lineage>
        <taxon>Bacteria</taxon>
        <taxon>Pseudomonadati</taxon>
        <taxon>Planctomycetota</taxon>
        <taxon>Planctomycetia</taxon>
        <taxon>Pirellulales</taxon>
        <taxon>Lacipirellulaceae</taxon>
        <taxon>Lacipirellula</taxon>
    </lineage>
</organism>
<feature type="transmembrane region" description="Helical" evidence="1">
    <location>
        <begin position="75"/>
        <end position="93"/>
    </location>
</feature>
<dbReference type="Proteomes" id="UP000317909">
    <property type="component" value="Chromosome"/>
</dbReference>
<dbReference type="EMBL" id="CP036339">
    <property type="protein sequence ID" value="QDT75229.1"/>
    <property type="molecule type" value="Genomic_DNA"/>
</dbReference>
<gene>
    <name evidence="2" type="ORF">I41_44390</name>
</gene>
<dbReference type="AlphaFoldDB" id="A0A517U3M5"/>
<dbReference type="Pfam" id="PF04307">
    <property type="entry name" value="YdjM"/>
    <property type="match status" value="1"/>
</dbReference>
<accession>A0A517U3M5</accession>
<protein>
    <recommendedName>
        <fullName evidence="4">Metal-dependent hydrolase</fullName>
    </recommendedName>
</protein>
<keyword evidence="1" id="KW-1133">Transmembrane helix</keyword>
<sequence>MGLAIGCAVMPRDFNRRQTAVALAAFVALANAPDWPLPGWGHDRYDVSHSIFVTIAGVAIAAVVATFLLRRTTYFRWRLIVGGAVAWLSHLLLDTLYDGRKGLAMFWPVSDARVSLPIPCFRTMQLSPLVSAHNASVFAIEAIVYGGILGIVLFGRQWVERRRCATSRSV</sequence>
<feature type="transmembrane region" description="Helical" evidence="1">
    <location>
        <begin position="50"/>
        <end position="68"/>
    </location>
</feature>
<evidence type="ECO:0000256" key="1">
    <source>
        <dbReference type="SAM" id="Phobius"/>
    </source>
</evidence>
<keyword evidence="1" id="KW-0812">Transmembrane</keyword>
<keyword evidence="1" id="KW-0472">Membrane</keyword>
<reference evidence="2 3" key="1">
    <citation type="submission" date="2019-02" db="EMBL/GenBank/DDBJ databases">
        <title>Deep-cultivation of Planctomycetes and their phenomic and genomic characterization uncovers novel biology.</title>
        <authorList>
            <person name="Wiegand S."/>
            <person name="Jogler M."/>
            <person name="Boedeker C."/>
            <person name="Pinto D."/>
            <person name="Vollmers J."/>
            <person name="Rivas-Marin E."/>
            <person name="Kohn T."/>
            <person name="Peeters S.H."/>
            <person name="Heuer A."/>
            <person name="Rast P."/>
            <person name="Oberbeckmann S."/>
            <person name="Bunk B."/>
            <person name="Jeske O."/>
            <person name="Meyerdierks A."/>
            <person name="Storesund J.E."/>
            <person name="Kallscheuer N."/>
            <person name="Luecker S."/>
            <person name="Lage O.M."/>
            <person name="Pohl T."/>
            <person name="Merkel B.J."/>
            <person name="Hornburger P."/>
            <person name="Mueller R.-W."/>
            <person name="Bruemmer F."/>
            <person name="Labrenz M."/>
            <person name="Spormann A.M."/>
            <person name="Op den Camp H."/>
            <person name="Overmann J."/>
            <person name="Amann R."/>
            <person name="Jetten M.S.M."/>
            <person name="Mascher T."/>
            <person name="Medema M.H."/>
            <person name="Devos D.P."/>
            <person name="Kaster A.-K."/>
            <person name="Ovreas L."/>
            <person name="Rohde M."/>
            <person name="Galperin M.Y."/>
            <person name="Jogler C."/>
        </authorList>
    </citation>
    <scope>NUCLEOTIDE SEQUENCE [LARGE SCALE GENOMIC DNA]</scope>
    <source>
        <strain evidence="2 3">I41</strain>
    </source>
</reference>
<name>A0A517U3M5_9BACT</name>
<keyword evidence="3" id="KW-1185">Reference proteome</keyword>
<dbReference type="KEGG" id="llh:I41_44390"/>
<feature type="transmembrane region" description="Helical" evidence="1">
    <location>
        <begin position="135"/>
        <end position="154"/>
    </location>
</feature>
<proteinExistence type="predicted"/>